<evidence type="ECO:0000256" key="13">
    <source>
        <dbReference type="RuleBase" id="RU000688"/>
    </source>
</evidence>
<feature type="domain" description="G-protein coupled receptors family 1 profile" evidence="15">
    <location>
        <begin position="40"/>
        <end position="290"/>
    </location>
</feature>
<keyword evidence="7 13" id="KW-0297">G-protein coupled receptor</keyword>
<feature type="transmembrane region" description="Helical" evidence="14">
    <location>
        <begin position="195"/>
        <end position="217"/>
    </location>
</feature>
<keyword evidence="10 13" id="KW-0675">Receptor</keyword>
<keyword evidence="9" id="KW-1015">Disulfide bond</keyword>
<evidence type="ECO:0000313" key="17">
    <source>
        <dbReference type="Proteomes" id="UP000694523"/>
    </source>
</evidence>
<evidence type="ECO:0000256" key="8">
    <source>
        <dbReference type="ARBA" id="ARBA00023136"/>
    </source>
</evidence>
<feature type="transmembrane region" description="Helical" evidence="14">
    <location>
        <begin position="24"/>
        <end position="47"/>
    </location>
</feature>
<dbReference type="GO" id="GO:0005549">
    <property type="term" value="F:odorant binding"/>
    <property type="evidence" value="ECO:0007669"/>
    <property type="project" value="TreeGrafter"/>
</dbReference>
<dbReference type="GO" id="GO:0004930">
    <property type="term" value="F:G protein-coupled receptor activity"/>
    <property type="evidence" value="ECO:0007669"/>
    <property type="project" value="UniProtKB-KW"/>
</dbReference>
<keyword evidence="5 14" id="KW-0552">Olfaction</keyword>
<dbReference type="PRINTS" id="PR00237">
    <property type="entry name" value="GPCRRHODOPSN"/>
</dbReference>
<keyword evidence="6 14" id="KW-1133">Transmembrane helix</keyword>
<comment type="similarity">
    <text evidence="13">Belongs to the G-protein coupled receptor 1 family.</text>
</comment>
<evidence type="ECO:0000256" key="6">
    <source>
        <dbReference type="ARBA" id="ARBA00022989"/>
    </source>
</evidence>
<dbReference type="PANTHER" id="PTHR26451:SF847">
    <property type="entry name" value="ODORANT RECEPTOR-RELATED"/>
    <property type="match status" value="1"/>
</dbReference>
<evidence type="ECO:0000256" key="3">
    <source>
        <dbReference type="ARBA" id="ARBA00022606"/>
    </source>
</evidence>
<evidence type="ECO:0000256" key="10">
    <source>
        <dbReference type="ARBA" id="ARBA00023170"/>
    </source>
</evidence>
<evidence type="ECO:0000313" key="16">
    <source>
        <dbReference type="Ensembl" id="ENSNMLP00000026485.1"/>
    </source>
</evidence>
<feature type="transmembrane region" description="Helical" evidence="14">
    <location>
        <begin position="59"/>
        <end position="81"/>
    </location>
</feature>
<dbReference type="FunFam" id="1.20.1070.10:FF:000024">
    <property type="entry name" value="Olfactory receptor"/>
    <property type="match status" value="1"/>
</dbReference>
<proteinExistence type="inferred from homology"/>
<keyword evidence="11" id="KW-0325">Glycoprotein</keyword>
<evidence type="ECO:0000256" key="5">
    <source>
        <dbReference type="ARBA" id="ARBA00022725"/>
    </source>
</evidence>
<keyword evidence="2 14" id="KW-1003">Cell membrane</keyword>
<evidence type="ECO:0000256" key="9">
    <source>
        <dbReference type="ARBA" id="ARBA00023157"/>
    </source>
</evidence>
<dbReference type="PROSITE" id="PS00237">
    <property type="entry name" value="G_PROTEIN_RECEP_F1_1"/>
    <property type="match status" value="1"/>
</dbReference>
<keyword evidence="8 14" id="KW-0472">Membrane</keyword>
<dbReference type="PRINTS" id="PR00245">
    <property type="entry name" value="OLFACTORYR"/>
</dbReference>
<evidence type="ECO:0000256" key="12">
    <source>
        <dbReference type="ARBA" id="ARBA00023224"/>
    </source>
</evidence>
<keyword evidence="17" id="KW-1185">Reference proteome</keyword>
<dbReference type="InterPro" id="IPR052921">
    <property type="entry name" value="GPCR1_Superfamily_Member"/>
</dbReference>
<dbReference type="PROSITE" id="PS50262">
    <property type="entry name" value="G_PROTEIN_RECEP_F1_2"/>
    <property type="match status" value="1"/>
</dbReference>
<dbReference type="GO" id="GO:0005886">
    <property type="term" value="C:plasma membrane"/>
    <property type="evidence" value="ECO:0007669"/>
    <property type="project" value="UniProtKB-SubCell"/>
</dbReference>
<reference evidence="16" key="2">
    <citation type="submission" date="2025-09" db="UniProtKB">
        <authorList>
            <consortium name="Ensembl"/>
        </authorList>
    </citation>
    <scope>IDENTIFICATION</scope>
</reference>
<dbReference type="GO" id="GO:0004984">
    <property type="term" value="F:olfactory receptor activity"/>
    <property type="evidence" value="ECO:0007669"/>
    <property type="project" value="InterPro"/>
</dbReference>
<name>A0A8C6TX86_9GOBI</name>
<feature type="transmembrane region" description="Helical" evidence="14">
    <location>
        <begin position="238"/>
        <end position="258"/>
    </location>
</feature>
<evidence type="ECO:0000256" key="1">
    <source>
        <dbReference type="ARBA" id="ARBA00004651"/>
    </source>
</evidence>
<feature type="transmembrane region" description="Helical" evidence="14">
    <location>
        <begin position="140"/>
        <end position="163"/>
    </location>
</feature>
<keyword evidence="4 13" id="KW-0812">Transmembrane</keyword>
<keyword evidence="12 13" id="KW-0807">Transducer</keyword>
<dbReference type="InterPro" id="IPR017452">
    <property type="entry name" value="GPCR_Rhodpsn_7TM"/>
</dbReference>
<dbReference type="Proteomes" id="UP000694523">
    <property type="component" value="Unplaced"/>
</dbReference>
<feature type="transmembrane region" description="Helical" evidence="14">
    <location>
        <begin position="101"/>
        <end position="119"/>
    </location>
</feature>
<protein>
    <recommendedName>
        <fullName evidence="14">Olfactory receptor</fullName>
    </recommendedName>
</protein>
<dbReference type="Pfam" id="PF13853">
    <property type="entry name" value="7tm_4"/>
    <property type="match status" value="1"/>
</dbReference>
<dbReference type="SUPFAM" id="SSF81321">
    <property type="entry name" value="Family A G protein-coupled receptor-like"/>
    <property type="match status" value="1"/>
</dbReference>
<reference evidence="16" key="1">
    <citation type="submission" date="2025-08" db="UniProtKB">
        <authorList>
            <consortium name="Ensembl"/>
        </authorList>
    </citation>
    <scope>IDENTIFICATION</scope>
</reference>
<evidence type="ECO:0000256" key="4">
    <source>
        <dbReference type="ARBA" id="ARBA00022692"/>
    </source>
</evidence>
<keyword evidence="3 14" id="KW-0716">Sensory transduction</keyword>
<evidence type="ECO:0000256" key="11">
    <source>
        <dbReference type="ARBA" id="ARBA00023180"/>
    </source>
</evidence>
<evidence type="ECO:0000256" key="7">
    <source>
        <dbReference type="ARBA" id="ARBA00023040"/>
    </source>
</evidence>
<evidence type="ECO:0000259" key="15">
    <source>
        <dbReference type="PROSITE" id="PS50262"/>
    </source>
</evidence>
<evidence type="ECO:0000256" key="2">
    <source>
        <dbReference type="ARBA" id="ARBA00022475"/>
    </source>
</evidence>
<dbReference type="AlphaFoldDB" id="A0A8C6TX86"/>
<dbReference type="InterPro" id="IPR000725">
    <property type="entry name" value="Olfact_rcpt"/>
</dbReference>
<dbReference type="PANTHER" id="PTHR26451">
    <property type="entry name" value="G_PROTEIN_RECEP_F1_2 DOMAIN-CONTAINING PROTEIN"/>
    <property type="match status" value="1"/>
</dbReference>
<sequence>MGENATYLSHFKFTMFVQIQLYRYPAFVFFLLLYCFIMLANVLLIAVISREKSLHEPMYILIACLSVNALYGSAGFFPRFLMDLLSDTHLISRVACFSQVYAIYSFVSYEFTVLGVMAYDRYAAVCYPLHYHRKMNLKMVFILVILASIFPVGLVLACVLLAARLPLCNNRIHRVYCANWNIVKLSCVSTVLNNIVGMLASACTTFIPLTFVLFTYLQILMVCWKTSSEFKGKIFQNCLPHIVSFTTFSLTVFCDIALSRIDLEKINPVLAFLFSVEFVVITPILNPLVYGLKLPEIRKRILRISGPLPEAWELEGSAQYLCSS</sequence>
<dbReference type="Ensembl" id="ENSNMLT00000029601.1">
    <property type="protein sequence ID" value="ENSNMLP00000026485.1"/>
    <property type="gene ID" value="ENSNMLG00000016899.1"/>
</dbReference>
<accession>A0A8C6TX86</accession>
<evidence type="ECO:0000256" key="14">
    <source>
        <dbReference type="RuleBase" id="RU363047"/>
    </source>
</evidence>
<comment type="subcellular location">
    <subcellularLocation>
        <location evidence="1 14">Cell membrane</location>
        <topology evidence="1 14">Multi-pass membrane protein</topology>
    </subcellularLocation>
</comment>
<organism evidence="16 17">
    <name type="scientific">Neogobius melanostomus</name>
    <name type="common">round goby</name>
    <dbReference type="NCBI Taxonomy" id="47308"/>
    <lineage>
        <taxon>Eukaryota</taxon>
        <taxon>Metazoa</taxon>
        <taxon>Chordata</taxon>
        <taxon>Craniata</taxon>
        <taxon>Vertebrata</taxon>
        <taxon>Euteleostomi</taxon>
        <taxon>Actinopterygii</taxon>
        <taxon>Neopterygii</taxon>
        <taxon>Teleostei</taxon>
        <taxon>Neoteleostei</taxon>
        <taxon>Acanthomorphata</taxon>
        <taxon>Gobiaria</taxon>
        <taxon>Gobiiformes</taxon>
        <taxon>Gobioidei</taxon>
        <taxon>Gobiidae</taxon>
        <taxon>Benthophilinae</taxon>
        <taxon>Neogobiini</taxon>
        <taxon>Neogobius</taxon>
    </lineage>
</organism>
<dbReference type="InterPro" id="IPR000276">
    <property type="entry name" value="GPCR_Rhodpsn"/>
</dbReference>
<dbReference type="Gene3D" id="1.20.1070.10">
    <property type="entry name" value="Rhodopsin 7-helix transmembrane proteins"/>
    <property type="match status" value="1"/>
</dbReference>
<feature type="transmembrane region" description="Helical" evidence="14">
    <location>
        <begin position="270"/>
        <end position="292"/>
    </location>
</feature>